<protein>
    <recommendedName>
        <fullName evidence="2">DUF7745 domain-containing protein</fullName>
    </recommendedName>
</protein>
<organism evidence="3 4">
    <name type="scientific">Solanum commersonii</name>
    <name type="common">Commerson's wild potato</name>
    <name type="synonym">Commerson's nightshade</name>
    <dbReference type="NCBI Taxonomy" id="4109"/>
    <lineage>
        <taxon>Eukaryota</taxon>
        <taxon>Viridiplantae</taxon>
        <taxon>Streptophyta</taxon>
        <taxon>Embryophyta</taxon>
        <taxon>Tracheophyta</taxon>
        <taxon>Spermatophyta</taxon>
        <taxon>Magnoliopsida</taxon>
        <taxon>eudicotyledons</taxon>
        <taxon>Gunneridae</taxon>
        <taxon>Pentapetalae</taxon>
        <taxon>asterids</taxon>
        <taxon>lamiids</taxon>
        <taxon>Solanales</taxon>
        <taxon>Solanaceae</taxon>
        <taxon>Solanoideae</taxon>
        <taxon>Solaneae</taxon>
        <taxon>Solanum</taxon>
    </lineage>
</organism>
<accession>A0A9J5W842</accession>
<feature type="compositionally biased region" description="Polar residues" evidence="1">
    <location>
        <begin position="383"/>
        <end position="402"/>
    </location>
</feature>
<dbReference type="PANTHER" id="PTHR32108">
    <property type="entry name" value="DNA-DIRECTED RNA POLYMERASE SUBUNIT ALPHA"/>
    <property type="match status" value="1"/>
</dbReference>
<evidence type="ECO:0000313" key="3">
    <source>
        <dbReference type="EMBL" id="KAG5571811.1"/>
    </source>
</evidence>
<feature type="domain" description="DUF7745" evidence="2">
    <location>
        <begin position="27"/>
        <end position="86"/>
    </location>
</feature>
<feature type="region of interest" description="Disordered" evidence="1">
    <location>
        <begin position="370"/>
        <end position="402"/>
    </location>
</feature>
<evidence type="ECO:0000313" key="4">
    <source>
        <dbReference type="Proteomes" id="UP000824120"/>
    </source>
</evidence>
<gene>
    <name evidence="3" type="ORF">H5410_061577</name>
</gene>
<evidence type="ECO:0000256" key="1">
    <source>
        <dbReference type="SAM" id="MobiDB-lite"/>
    </source>
</evidence>
<evidence type="ECO:0000259" key="2">
    <source>
        <dbReference type="Pfam" id="PF24924"/>
    </source>
</evidence>
<dbReference type="EMBL" id="JACXVP010000012">
    <property type="protein sequence ID" value="KAG5571811.1"/>
    <property type="molecule type" value="Genomic_DNA"/>
</dbReference>
<dbReference type="OrthoDB" id="1247406at2759"/>
<keyword evidence="4" id="KW-1185">Reference proteome</keyword>
<dbReference type="AlphaFoldDB" id="A0A9J5W842"/>
<dbReference type="PANTHER" id="PTHR32108:SF9">
    <property type="entry name" value="REVERSE TRANSCRIPTASE RNASE H-LIKE DOMAIN-CONTAINING PROTEIN"/>
    <property type="match status" value="1"/>
</dbReference>
<feature type="compositionally biased region" description="Basic and acidic residues" evidence="1">
    <location>
        <begin position="264"/>
        <end position="275"/>
    </location>
</feature>
<proteinExistence type="predicted"/>
<dbReference type="InterPro" id="IPR056647">
    <property type="entry name" value="DUF7745"/>
</dbReference>
<name>A0A9J5W842_SOLCO</name>
<comment type="caution">
    <text evidence="3">The sequence shown here is derived from an EMBL/GenBank/DDBJ whole genome shotgun (WGS) entry which is preliminary data.</text>
</comment>
<feature type="compositionally biased region" description="Acidic residues" evidence="1">
    <location>
        <begin position="235"/>
        <end position="247"/>
    </location>
</feature>
<reference evidence="3 4" key="1">
    <citation type="submission" date="2020-09" db="EMBL/GenBank/DDBJ databases">
        <title>De no assembly of potato wild relative species, Solanum commersonii.</title>
        <authorList>
            <person name="Cho K."/>
        </authorList>
    </citation>
    <scope>NUCLEOTIDE SEQUENCE [LARGE SCALE GENOMIC DNA]</scope>
    <source>
        <strain evidence="3">LZ3.2</strain>
        <tissue evidence="3">Leaf</tissue>
    </source>
</reference>
<feature type="region of interest" description="Disordered" evidence="1">
    <location>
        <begin position="234"/>
        <end position="275"/>
    </location>
</feature>
<sequence>MMTEVPRTLKEWWGNIRVAYGNEIMPYLGSLIDLLNVEANKSLITLMIEFWQPATVDFQFTDFEITPTLEEISQIANLPLAGRAPLAPCTTSGIDFLRSLGLRGWLGKALGHCFRDGLFGYYDLPKEKDCININLLPMVIFMFRGHVRVTIPYTPLRVPRQLGITQGVPLWSNMALTEVDYEGRILIKRIATLVQGWPSYEGILGFTDTQRSNQIGTELLNLMPITTTMYHQAVDDEPNEEMEEDPEKDPRKPTEEMEEDLEEYSEHDPNLSDPRDGGVMHIENEHVPTAEDAHSTDSNGWEWKIDESPEYQPRCYYDLGDDDDNAPTWSEELRQVRDLVKLSATTFLTFKTPIYFPKADLLCADLPKQPEQTQHAPAHGQVPSASPNRSQDRSNLSNRDPTIPTMQQILGAHIAAPYETNVPPVYAVGAPTFTMPVVVNVPYEVNQYEEMEKDTWLKEDASINAQLQGLIKALKSLQVTRGIESLDYDDLCIHTDIEMPIGYKPLKFDMFDGKGDPHTHLKAYCDKLVDEMVEDFMTHFRFNTEITAERFSLANKQKKPSENFQEYARHWRTEAAGVQPPLDENELSKYFIRAQEGIYFDKMMSMMGQKFAELVKMGDFIEESVKSGKIQSMVALQAANRAIQSGAISGIKKKREIRLRTVGVLQPVEGKLPDPIPHNFDGNKRCGYHSRVQGHDTEDCYGLKNQIESLIRKGVMKCTITPSNVNNKPLPNHENREVNMVTLDDEYGVPDYPNIDEADAMTSSAQPIITVQLREPLTVQTYLPRIVVTTLIARKPESDTKVVPWDYQAGAKEVTIHGELNHPIHSVNLIPVTNELDGATFHTLEIMQVVRVNDEADPHDTKLSSATRMVALEMLKYGYQPKSGLAPKSNGIVEPIQLKHQRGTNGLRYEPTLGRVHHASSKAIFIPEQALIPDQADIDEIIEGIGDLFVAMARR</sequence>
<dbReference type="Pfam" id="PF24924">
    <property type="entry name" value="DUF7745"/>
    <property type="match status" value="1"/>
</dbReference>
<dbReference type="Proteomes" id="UP000824120">
    <property type="component" value="Chromosome 12"/>
</dbReference>